<evidence type="ECO:0000313" key="5">
    <source>
        <dbReference type="WBParaSite" id="maker-uti_cns_0000290-snap-gene-0.15-mRNA-1"/>
    </source>
</evidence>
<feature type="compositionally biased region" description="Basic and acidic residues" evidence="2">
    <location>
        <begin position="372"/>
        <end position="382"/>
    </location>
</feature>
<dbReference type="Pfam" id="PF02824">
    <property type="entry name" value="TGS"/>
    <property type="match status" value="1"/>
</dbReference>
<organism evidence="4 6">
    <name type="scientific">Macrostomum lignano</name>
    <dbReference type="NCBI Taxonomy" id="282301"/>
    <lineage>
        <taxon>Eukaryota</taxon>
        <taxon>Metazoa</taxon>
        <taxon>Spiralia</taxon>
        <taxon>Lophotrochozoa</taxon>
        <taxon>Platyhelminthes</taxon>
        <taxon>Rhabditophora</taxon>
        <taxon>Macrostomorpha</taxon>
        <taxon>Macrostomida</taxon>
        <taxon>Macrostomidae</taxon>
        <taxon>Macrostomum</taxon>
    </lineage>
</organism>
<dbReference type="PANTHER" id="PTHR11451:SF44">
    <property type="entry name" value="THREONINE--TRNA LIGASE, CHLOROPLASTIC_MITOCHONDRIAL 2"/>
    <property type="match status" value="1"/>
</dbReference>
<evidence type="ECO:0000313" key="4">
    <source>
        <dbReference type="Proteomes" id="UP000095280"/>
    </source>
</evidence>
<feature type="region of interest" description="Disordered" evidence="2">
    <location>
        <begin position="27"/>
        <end position="50"/>
    </location>
</feature>
<keyword evidence="4" id="KW-1185">Reference proteome</keyword>
<protein>
    <submittedName>
        <fullName evidence="5 6">TGS domain-containing protein</fullName>
    </submittedName>
</protein>
<feature type="domain" description="TGS" evidence="3">
    <location>
        <begin position="81"/>
        <end position="148"/>
    </location>
</feature>
<dbReference type="Gene3D" id="3.30.980.10">
    <property type="entry name" value="Threonyl-trna Synthetase, Chain A, domain 2"/>
    <property type="match status" value="1"/>
</dbReference>
<proteinExistence type="predicted"/>
<dbReference type="InterPro" id="IPR004095">
    <property type="entry name" value="TGS"/>
</dbReference>
<feature type="region of interest" description="Disordered" evidence="2">
    <location>
        <begin position="357"/>
        <end position="382"/>
    </location>
</feature>
<feature type="compositionally biased region" description="Low complexity" evidence="2">
    <location>
        <begin position="39"/>
        <end position="50"/>
    </location>
</feature>
<dbReference type="STRING" id="282301.A0A1I8J4R3"/>
<keyword evidence="1" id="KW-0648">Protein biosynthesis</keyword>
<dbReference type="PANTHER" id="PTHR11451">
    <property type="entry name" value="THREONINE-TRNA LIGASE"/>
    <property type="match status" value="1"/>
</dbReference>
<dbReference type="WBParaSite" id="maker-uti_cns_0000290-snap-gene-0.15-mRNA-1">
    <property type="protein sequence ID" value="maker-uti_cns_0000290-snap-gene-0.15-mRNA-1"/>
    <property type="gene ID" value="maker-uti_cns_0000290-snap-gene-0.15"/>
</dbReference>
<dbReference type="Gene3D" id="3.10.20.30">
    <property type="match status" value="1"/>
</dbReference>
<dbReference type="PROSITE" id="PS51880">
    <property type="entry name" value="TGS"/>
    <property type="match status" value="1"/>
</dbReference>
<dbReference type="InterPro" id="IPR012675">
    <property type="entry name" value="Beta-grasp_dom_sf"/>
</dbReference>
<accession>A0A1I8J4R3</accession>
<dbReference type="CDD" id="cd01667">
    <property type="entry name" value="TGS_ThrRS"/>
    <property type="match status" value="1"/>
</dbReference>
<name>A0A1I8J4R3_9PLAT</name>
<evidence type="ECO:0000256" key="2">
    <source>
        <dbReference type="SAM" id="MobiDB-lite"/>
    </source>
</evidence>
<dbReference type="OrthoDB" id="5870821at2759"/>
<dbReference type="AlphaFoldDB" id="A0A1I8J4R3"/>
<dbReference type="Proteomes" id="UP000095280">
    <property type="component" value="Unplaced"/>
</dbReference>
<dbReference type="WBParaSite" id="maker-uti_cns_0045850-snap-gene-0.13-mRNA-1">
    <property type="protein sequence ID" value="maker-uti_cns_0045850-snap-gene-0.13-mRNA-1"/>
    <property type="gene ID" value="maker-uti_cns_0045850-snap-gene-0.13"/>
</dbReference>
<evidence type="ECO:0000259" key="3">
    <source>
        <dbReference type="PROSITE" id="PS51880"/>
    </source>
</evidence>
<evidence type="ECO:0000313" key="6">
    <source>
        <dbReference type="WBParaSite" id="maker-uti_cns_0045850-snap-gene-0.13-mRNA-1"/>
    </source>
</evidence>
<reference evidence="5 6" key="1">
    <citation type="submission" date="2016-11" db="UniProtKB">
        <authorList>
            <consortium name="WormBaseParasite"/>
        </authorList>
    </citation>
    <scope>IDENTIFICATION</scope>
</reference>
<sequence>MSLATFRHSLRPLCRLALYQQRSPMSVDHHASSSMQAPSTALSSTDSSAAAVSGDAQQAHRLAIFNEEFERQLKRSKRSIDKIEVVYTGPDGQSHSLFLNKGVSTPLDAAKHLSEELSSESVLAIVNGSTAWDMHRPLNTSCSLAFLNFKTPGSKEEADGIKLCNTALWRSGSLLIGSVFETAFKEAYNVKLISFPIPYIKSGSFVYDCQVSRAGSGEPLTWSPSRSELRGLSLAAERLMAADHAFQPMDAPGPVVMEMFKHNEAKQAAIRSILQSKPDQILTVYRVGNFVDLSSGPMISRTGLIGRFAFAAVHQIDAPDFGQLMRVQGFAVPRAFLTHFSSVELLEQRAAVLNRAFLPTKPGTPRRPQQQQKDRAAQHAEV</sequence>
<dbReference type="GO" id="GO:0005739">
    <property type="term" value="C:mitochondrion"/>
    <property type="evidence" value="ECO:0007669"/>
    <property type="project" value="TreeGrafter"/>
</dbReference>
<dbReference type="SUPFAM" id="SSF55186">
    <property type="entry name" value="ThrRS/AlaRS common domain"/>
    <property type="match status" value="1"/>
</dbReference>
<evidence type="ECO:0000256" key="1">
    <source>
        <dbReference type="ARBA" id="ARBA00022917"/>
    </source>
</evidence>
<dbReference type="InterPro" id="IPR018163">
    <property type="entry name" value="Thr/Ala-tRNA-synth_IIc_edit"/>
</dbReference>
<dbReference type="GO" id="GO:0006435">
    <property type="term" value="P:threonyl-tRNA aminoacylation"/>
    <property type="evidence" value="ECO:0007669"/>
    <property type="project" value="TreeGrafter"/>
</dbReference>
<dbReference type="GO" id="GO:0000166">
    <property type="term" value="F:nucleotide binding"/>
    <property type="evidence" value="ECO:0007669"/>
    <property type="project" value="InterPro"/>
</dbReference>
<dbReference type="GO" id="GO:0004829">
    <property type="term" value="F:threonine-tRNA ligase activity"/>
    <property type="evidence" value="ECO:0007669"/>
    <property type="project" value="TreeGrafter"/>
</dbReference>